<evidence type="ECO:0000256" key="1">
    <source>
        <dbReference type="SAM" id="Phobius"/>
    </source>
</evidence>
<dbReference type="OrthoDB" id="9807941at2"/>
<organism evidence="2 3">
    <name type="scientific">Spirosoma fluviale</name>
    <dbReference type="NCBI Taxonomy" id="1597977"/>
    <lineage>
        <taxon>Bacteria</taxon>
        <taxon>Pseudomonadati</taxon>
        <taxon>Bacteroidota</taxon>
        <taxon>Cytophagia</taxon>
        <taxon>Cytophagales</taxon>
        <taxon>Cytophagaceae</taxon>
        <taxon>Spirosoma</taxon>
    </lineage>
</organism>
<reference evidence="3" key="1">
    <citation type="submission" date="2017-09" db="EMBL/GenBank/DDBJ databases">
        <authorList>
            <person name="Varghese N."/>
            <person name="Submissions S."/>
        </authorList>
    </citation>
    <scope>NUCLEOTIDE SEQUENCE [LARGE SCALE GENOMIC DNA]</scope>
    <source>
        <strain evidence="3">DSM 29961</strain>
    </source>
</reference>
<feature type="transmembrane region" description="Helical" evidence="1">
    <location>
        <begin position="12"/>
        <end position="31"/>
    </location>
</feature>
<gene>
    <name evidence="2" type="ORF">SAMN06269250_3300</name>
</gene>
<keyword evidence="3" id="KW-1185">Reference proteome</keyword>
<accession>A0A286G3M0</accession>
<proteinExistence type="predicted"/>
<dbReference type="RefSeq" id="WP_097126854.1">
    <property type="nucleotide sequence ID" value="NZ_OCNH01000002.1"/>
</dbReference>
<name>A0A286G3M0_9BACT</name>
<protein>
    <recommendedName>
        <fullName evidence="4">DUF4332 domain-containing protein</fullName>
    </recommendedName>
</protein>
<dbReference type="Proteomes" id="UP000219452">
    <property type="component" value="Unassembled WGS sequence"/>
</dbReference>
<keyword evidence="1" id="KW-0472">Membrane</keyword>
<keyword evidence="1" id="KW-1133">Transmembrane helix</keyword>
<keyword evidence="1" id="KW-0812">Transmembrane</keyword>
<evidence type="ECO:0008006" key="4">
    <source>
        <dbReference type="Google" id="ProtNLM"/>
    </source>
</evidence>
<dbReference type="AlphaFoldDB" id="A0A286G3M0"/>
<sequence length="164" mass="18734">MFDLNPFHLENASLLHFLMLQGTALLAYFIFQERFKRQLGRLNDKCQLLQAEVDAQEIIEPEVEEVFSAAPGRDDLKEIAGINAKAEAILNGVGIHTFTQLANTPITTIRRVLAEHGPLIYTDDPVTWPKQAWLAAEGRWDELRAWQEQMRKGIYNDFQPTLLS</sequence>
<evidence type="ECO:0000313" key="2">
    <source>
        <dbReference type="EMBL" id="SOD90105.1"/>
    </source>
</evidence>
<evidence type="ECO:0000313" key="3">
    <source>
        <dbReference type="Proteomes" id="UP000219452"/>
    </source>
</evidence>
<dbReference type="EMBL" id="OCNH01000002">
    <property type="protein sequence ID" value="SOD90105.1"/>
    <property type="molecule type" value="Genomic_DNA"/>
</dbReference>